<evidence type="ECO:0000313" key="1">
    <source>
        <dbReference type="EMBL" id="OAX33100.1"/>
    </source>
</evidence>
<reference evidence="1 2" key="1">
    <citation type="submission" date="2016-06" db="EMBL/GenBank/DDBJ databases">
        <title>Comparative genomics of the ectomycorrhizal sister species Rhizopogon vinicolor and Rhizopogon vesiculosus (Basidiomycota: Boletales) reveals a divergence of the mating type B locus.</title>
        <authorList>
            <consortium name="DOE Joint Genome Institute"/>
            <person name="Mujic A.B."/>
            <person name="Kuo A."/>
            <person name="Tritt A."/>
            <person name="Lipzen A."/>
            <person name="Chen C."/>
            <person name="Johnson J."/>
            <person name="Sharma A."/>
            <person name="Barry K."/>
            <person name="Grigoriev I.V."/>
            <person name="Spatafora J.W."/>
        </authorList>
    </citation>
    <scope>NUCLEOTIDE SEQUENCE [LARGE SCALE GENOMIC DNA]</scope>
    <source>
        <strain evidence="1 2">AM-OR11-026</strain>
    </source>
</reference>
<accession>A0A1B7MKH9</accession>
<dbReference type="InParanoid" id="A0A1B7MKH9"/>
<gene>
    <name evidence="1" type="ORF">K503DRAFT_553211</name>
</gene>
<dbReference type="EMBL" id="KV448838">
    <property type="protein sequence ID" value="OAX33100.1"/>
    <property type="molecule type" value="Genomic_DNA"/>
</dbReference>
<keyword evidence="2" id="KW-1185">Reference proteome</keyword>
<proteinExistence type="predicted"/>
<name>A0A1B7MKH9_9AGAM</name>
<organism evidence="1 2">
    <name type="scientific">Rhizopogon vinicolor AM-OR11-026</name>
    <dbReference type="NCBI Taxonomy" id="1314800"/>
    <lineage>
        <taxon>Eukaryota</taxon>
        <taxon>Fungi</taxon>
        <taxon>Dikarya</taxon>
        <taxon>Basidiomycota</taxon>
        <taxon>Agaricomycotina</taxon>
        <taxon>Agaricomycetes</taxon>
        <taxon>Agaricomycetidae</taxon>
        <taxon>Boletales</taxon>
        <taxon>Suillineae</taxon>
        <taxon>Rhizopogonaceae</taxon>
        <taxon>Rhizopogon</taxon>
    </lineage>
</organism>
<dbReference type="AlphaFoldDB" id="A0A1B7MKH9"/>
<sequence>MGTPLRAPQQNYHLLKSRCPIQDLPLLKPHSITLHAGISRILHMSGAAQVFSQILEKYDRAAGDSAGILKSNGNSVHKLSSMISVLYMGASLIVKYLSLAPRNHVDFVAALLVVYRSTKKT</sequence>
<protein>
    <submittedName>
        <fullName evidence="1">Uncharacterized protein</fullName>
    </submittedName>
</protein>
<evidence type="ECO:0000313" key="2">
    <source>
        <dbReference type="Proteomes" id="UP000092154"/>
    </source>
</evidence>
<dbReference type="Proteomes" id="UP000092154">
    <property type="component" value="Unassembled WGS sequence"/>
</dbReference>
<dbReference type="OrthoDB" id="2104739at2759"/>